<evidence type="ECO:0000313" key="2">
    <source>
        <dbReference type="Proteomes" id="UP000564806"/>
    </source>
</evidence>
<organism evidence="1 2">
    <name type="scientific">Paenibacillus agri</name>
    <dbReference type="NCBI Taxonomy" id="2744309"/>
    <lineage>
        <taxon>Bacteria</taxon>
        <taxon>Bacillati</taxon>
        <taxon>Bacillota</taxon>
        <taxon>Bacilli</taxon>
        <taxon>Bacillales</taxon>
        <taxon>Paenibacillaceae</taxon>
        <taxon>Paenibacillus</taxon>
    </lineage>
</organism>
<gene>
    <name evidence="1" type="ORF">HPT30_01005</name>
</gene>
<dbReference type="Proteomes" id="UP000564806">
    <property type="component" value="Unassembled WGS sequence"/>
</dbReference>
<keyword evidence="2" id="KW-1185">Reference proteome</keyword>
<comment type="caution">
    <text evidence="1">The sequence shown here is derived from an EMBL/GenBank/DDBJ whole genome shotgun (WGS) entry which is preliminary data.</text>
</comment>
<dbReference type="AlphaFoldDB" id="A0A850ECP1"/>
<reference evidence="1" key="1">
    <citation type="submission" date="2020-06" db="EMBL/GenBank/DDBJ databases">
        <title>Paenibacillus sp. nov., isolated from soil.</title>
        <authorList>
            <person name="Seo Y.L."/>
        </authorList>
    </citation>
    <scope>NUCLEOTIDE SEQUENCE [LARGE SCALE GENOMIC DNA]</scope>
    <source>
        <strain evidence="1">JW14</strain>
    </source>
</reference>
<sequence>MNKKDINQLGSVHSTQSEFEEGVTVLTKYQEVVLGQISTVLKDDYSSFPGQYAPKGLVSILRNQADTKSGYDSINATERRQALNLIRKLELQLELDFSEIEDMPSIIDRIIESENLSKMYYYVSQYDNYPANPNPTSSINKLRFGKNVGKFSVDKVHIDIYNDKVKLHWEAEGAKWHEAPVKHQSSLEERIMNALNAWTDFYHK</sequence>
<name>A0A850ECP1_9BACL</name>
<accession>A0A850ECP1</accession>
<protein>
    <submittedName>
        <fullName evidence="1">Uncharacterized protein</fullName>
    </submittedName>
</protein>
<dbReference type="EMBL" id="JABWCS010000170">
    <property type="protein sequence ID" value="NUU58975.1"/>
    <property type="molecule type" value="Genomic_DNA"/>
</dbReference>
<evidence type="ECO:0000313" key="1">
    <source>
        <dbReference type="EMBL" id="NUU58975.1"/>
    </source>
</evidence>
<proteinExistence type="predicted"/>
<dbReference type="RefSeq" id="WP_175369692.1">
    <property type="nucleotide sequence ID" value="NZ_JABWCS010000170.1"/>
</dbReference>